<dbReference type="Proteomes" id="UP000054988">
    <property type="component" value="Unassembled WGS sequence"/>
</dbReference>
<evidence type="ECO:0000313" key="2">
    <source>
        <dbReference type="Proteomes" id="UP000054988"/>
    </source>
</evidence>
<dbReference type="EMBL" id="LATX01001918">
    <property type="protein sequence ID" value="KTB36268.1"/>
    <property type="molecule type" value="Genomic_DNA"/>
</dbReference>
<evidence type="ECO:0000313" key="1">
    <source>
        <dbReference type="EMBL" id="KTB36268.1"/>
    </source>
</evidence>
<name>A0A0W0FIW9_MONRR</name>
<protein>
    <submittedName>
        <fullName evidence="1">Uncharacterized protein</fullName>
    </submittedName>
</protein>
<comment type="caution">
    <text evidence="1">The sequence shown here is derived from an EMBL/GenBank/DDBJ whole genome shotgun (WGS) entry which is preliminary data.</text>
</comment>
<dbReference type="AlphaFoldDB" id="A0A0W0FIW9"/>
<proteinExistence type="predicted"/>
<organism evidence="1 2">
    <name type="scientific">Moniliophthora roreri</name>
    <name type="common">Frosty pod rot fungus</name>
    <name type="synonym">Monilia roreri</name>
    <dbReference type="NCBI Taxonomy" id="221103"/>
    <lineage>
        <taxon>Eukaryota</taxon>
        <taxon>Fungi</taxon>
        <taxon>Dikarya</taxon>
        <taxon>Basidiomycota</taxon>
        <taxon>Agaricomycotina</taxon>
        <taxon>Agaricomycetes</taxon>
        <taxon>Agaricomycetidae</taxon>
        <taxon>Agaricales</taxon>
        <taxon>Marasmiineae</taxon>
        <taxon>Marasmiaceae</taxon>
        <taxon>Moniliophthora</taxon>
    </lineage>
</organism>
<reference evidence="1 2" key="1">
    <citation type="submission" date="2015-12" db="EMBL/GenBank/DDBJ databases">
        <title>Draft genome sequence of Moniliophthora roreri, the causal agent of frosty pod rot of cacao.</title>
        <authorList>
            <person name="Aime M.C."/>
            <person name="Diaz-Valderrama J.R."/>
            <person name="Kijpornyongpan T."/>
            <person name="Phillips-Mora W."/>
        </authorList>
    </citation>
    <scope>NUCLEOTIDE SEQUENCE [LARGE SCALE GENOMIC DNA]</scope>
    <source>
        <strain evidence="1 2">MCA 2952</strain>
    </source>
</reference>
<gene>
    <name evidence="1" type="ORF">WG66_11156</name>
</gene>
<sequence>MAGLEYQMQASMLPPNGHYEVRSRRKDDVLVWGCCIALFPA</sequence>
<accession>A0A0W0FIW9</accession>